<feature type="region of interest" description="Disordered" evidence="1">
    <location>
        <begin position="1"/>
        <end position="70"/>
    </location>
</feature>
<proteinExistence type="predicted"/>
<keyword evidence="3" id="KW-1185">Reference proteome</keyword>
<evidence type="ECO:0000313" key="2">
    <source>
        <dbReference type="EMBL" id="PNV67240.1"/>
    </source>
</evidence>
<dbReference type="AlphaFoldDB" id="A0A2K2UAN2"/>
<gene>
    <name evidence="2" type="ORF">C2L71_09185</name>
</gene>
<organism evidence="2 3">
    <name type="scientific">Enteroscipio rubneri</name>
    <dbReference type="NCBI Taxonomy" id="2070686"/>
    <lineage>
        <taxon>Bacteria</taxon>
        <taxon>Bacillati</taxon>
        <taxon>Actinomycetota</taxon>
        <taxon>Coriobacteriia</taxon>
        <taxon>Eggerthellales</taxon>
        <taxon>Eggerthellaceae</taxon>
        <taxon>Enteroscipio</taxon>
    </lineage>
</organism>
<protein>
    <submittedName>
        <fullName evidence="2">Uncharacterized protein</fullName>
    </submittedName>
</protein>
<reference evidence="3" key="1">
    <citation type="submission" date="2018-01" db="EMBL/GenBank/DDBJ databases">
        <title>Rubneribacter badeniensis gen. nov., sp. nov., and Colonibacter rubneri, gen. nov., sp. nov., WGS of new members of the Eggerthellaceae.</title>
        <authorList>
            <person name="Danylec N."/>
            <person name="Stoll D.A."/>
            <person name="Doetsch A."/>
            <person name="Kulling S.E."/>
            <person name="Huch M."/>
        </authorList>
    </citation>
    <scope>NUCLEOTIDE SEQUENCE [LARGE SCALE GENOMIC DNA]</scope>
    <source>
        <strain evidence="3">ResAG-96</strain>
    </source>
</reference>
<name>A0A2K2UAN2_9ACTN</name>
<sequence>MNVSGRARIAGKKQDVAAPLEAERAGGIESAESEADGPDEPDRAPVAPPGIPPSAFATLPLGSRRPKEPAEAGLPAVIALAAADDGGLAEQIIDAVVQAMLALW</sequence>
<accession>A0A2K2UAN2</accession>
<dbReference type="Proteomes" id="UP000236197">
    <property type="component" value="Unassembled WGS sequence"/>
</dbReference>
<dbReference type="EMBL" id="PPEK01000011">
    <property type="protein sequence ID" value="PNV67240.1"/>
    <property type="molecule type" value="Genomic_DNA"/>
</dbReference>
<evidence type="ECO:0000256" key="1">
    <source>
        <dbReference type="SAM" id="MobiDB-lite"/>
    </source>
</evidence>
<evidence type="ECO:0000313" key="3">
    <source>
        <dbReference type="Proteomes" id="UP000236197"/>
    </source>
</evidence>
<comment type="caution">
    <text evidence="2">The sequence shown here is derived from an EMBL/GenBank/DDBJ whole genome shotgun (WGS) entry which is preliminary data.</text>
</comment>